<reference evidence="2" key="2">
    <citation type="submission" date="2022-11" db="EMBL/GenBank/DDBJ databases">
        <title>Draft genome sequence of Sellimonas catena strain 18CBH55.</title>
        <authorList>
            <person name="Atsushi H."/>
            <person name="Moriya O."/>
            <person name="Mitsuo S."/>
        </authorList>
    </citation>
    <scope>NUCLEOTIDE SEQUENCE</scope>
    <source>
        <strain evidence="2">18CBH55</strain>
    </source>
</reference>
<evidence type="ECO:0000313" key="3">
    <source>
        <dbReference type="Proteomes" id="UP001145094"/>
    </source>
</evidence>
<proteinExistence type="predicted"/>
<dbReference type="AlphaFoldDB" id="A0A9W6CE46"/>
<sequence length="45" mass="5204">MLQEKQRKKEPGTELSEIAKRIKNKDTRPKSEGDSRAGMPYIRTT</sequence>
<evidence type="ECO:0000256" key="1">
    <source>
        <dbReference type="SAM" id="MobiDB-lite"/>
    </source>
</evidence>
<feature type="compositionally biased region" description="Basic and acidic residues" evidence="1">
    <location>
        <begin position="1"/>
        <end position="35"/>
    </location>
</feature>
<dbReference type="EMBL" id="BSCH01000011">
    <property type="protein sequence ID" value="GLG90431.1"/>
    <property type="molecule type" value="Genomic_DNA"/>
</dbReference>
<accession>A0A9W6CE46</accession>
<comment type="caution">
    <text evidence="2">The sequence shown here is derived from an EMBL/GenBank/DDBJ whole genome shotgun (WGS) entry which is preliminary data.</text>
</comment>
<reference evidence="2" key="3">
    <citation type="journal article" date="2023" name="Int. J. Syst. Evol. Microbiol.">
        <title>Sellimonas catena sp. nov., isolated from human faeces.</title>
        <authorList>
            <person name="Hisatomi A."/>
            <person name="Ohkuma M."/>
            <person name="Sakamoto M."/>
        </authorList>
    </citation>
    <scope>NUCLEOTIDE SEQUENCE</scope>
    <source>
        <strain evidence="2">18CBH55</strain>
    </source>
</reference>
<dbReference type="Proteomes" id="UP001145094">
    <property type="component" value="Unassembled WGS sequence"/>
</dbReference>
<organism evidence="2 3">
    <name type="scientific">Sellimonas catena</name>
    <dbReference type="NCBI Taxonomy" id="2994035"/>
    <lineage>
        <taxon>Bacteria</taxon>
        <taxon>Bacillati</taxon>
        <taxon>Bacillota</taxon>
        <taxon>Clostridia</taxon>
        <taxon>Lachnospirales</taxon>
        <taxon>Lachnospiraceae</taxon>
        <taxon>Sellimonas</taxon>
    </lineage>
</organism>
<reference evidence="2" key="1">
    <citation type="submission" date="2022-11" db="EMBL/GenBank/DDBJ databases">
        <title>Draft genome sequence of Sellimonas catena strain 18CBH55.</title>
        <authorList>
            <person name="Hisatomi A."/>
            <person name="Ohkuma M."/>
            <person name="Sakamoto M."/>
        </authorList>
    </citation>
    <scope>NUCLEOTIDE SEQUENCE</scope>
    <source>
        <strain evidence="2">18CBH55</strain>
    </source>
</reference>
<evidence type="ECO:0000313" key="2">
    <source>
        <dbReference type="EMBL" id="GLG90431.1"/>
    </source>
</evidence>
<feature type="region of interest" description="Disordered" evidence="1">
    <location>
        <begin position="1"/>
        <end position="45"/>
    </location>
</feature>
<protein>
    <submittedName>
        <fullName evidence="2">Uncharacterized protein</fullName>
    </submittedName>
</protein>
<name>A0A9W6CE46_9FIRM</name>
<gene>
    <name evidence="2" type="ORF">Selli2_18580</name>
</gene>